<dbReference type="Gene3D" id="3.20.20.140">
    <property type="entry name" value="Metal-dependent hydrolases"/>
    <property type="match status" value="1"/>
</dbReference>
<dbReference type="PIRSF" id="PIRSF005902">
    <property type="entry name" value="DNase_TatD"/>
    <property type="match status" value="1"/>
</dbReference>
<keyword evidence="4" id="KW-1185">Reference proteome</keyword>
<dbReference type="InterPro" id="IPR001130">
    <property type="entry name" value="TatD-like"/>
</dbReference>
<dbReference type="GO" id="GO:0016787">
    <property type="term" value="F:hydrolase activity"/>
    <property type="evidence" value="ECO:0007669"/>
    <property type="project" value="UniProtKB-KW"/>
</dbReference>
<organism evidence="3 4">
    <name type="scientific">Litoribacillus peritrichatus</name>
    <dbReference type="NCBI Taxonomy" id="718191"/>
    <lineage>
        <taxon>Bacteria</taxon>
        <taxon>Pseudomonadati</taxon>
        <taxon>Pseudomonadota</taxon>
        <taxon>Gammaproteobacteria</taxon>
        <taxon>Oceanospirillales</taxon>
        <taxon>Oceanospirillaceae</taxon>
        <taxon>Litoribacillus</taxon>
    </lineage>
</organism>
<dbReference type="CDD" id="cd01310">
    <property type="entry name" value="TatD_DNAse"/>
    <property type="match status" value="1"/>
</dbReference>
<accession>A0ABP7LZI7</accession>
<name>A0ABP7LZI7_9GAMM</name>
<evidence type="ECO:0000313" key="3">
    <source>
        <dbReference type="EMBL" id="GAA3909317.1"/>
    </source>
</evidence>
<proteinExistence type="inferred from homology"/>
<dbReference type="PANTHER" id="PTHR46124:SF3">
    <property type="entry name" value="HYDROLASE"/>
    <property type="match status" value="1"/>
</dbReference>
<dbReference type="PROSITE" id="PS01137">
    <property type="entry name" value="TATD_1"/>
    <property type="match status" value="1"/>
</dbReference>
<dbReference type="RefSeq" id="WP_344794162.1">
    <property type="nucleotide sequence ID" value="NZ_BAABBN010000002.1"/>
</dbReference>
<dbReference type="PANTHER" id="PTHR46124">
    <property type="entry name" value="D-AMINOACYL-TRNA DEACYLASE"/>
    <property type="match status" value="1"/>
</dbReference>
<evidence type="ECO:0000313" key="4">
    <source>
        <dbReference type="Proteomes" id="UP001501565"/>
    </source>
</evidence>
<sequence length="265" mass="29550">MNQYFDTHCHLDFDCFDGDRAGLLSRCKALGIQRFLIPATRFSVMEKLETLVSCHQGVYIAAGIHPFFVDKTSLSDLSLLSEYLKTSNLIGSKLIALGEMGLDKFCSNDFGLQKEVFSRQLEMASRLSLPVIIHNRKCDQAVLDLLDYFNVNKGVVHGFSGSYEIANEFRKRGFYIGLGGVISWENANKVRQMVTRLGLTQVVIETDAPDMSPEWLKGKRNTPETVIKVVALLAELLQLPVTTVADTVYRNSCNLFGLDGLGQDV</sequence>
<comment type="caution">
    <text evidence="3">The sequence shown here is derived from an EMBL/GenBank/DDBJ whole genome shotgun (WGS) entry which is preliminary data.</text>
</comment>
<dbReference type="Proteomes" id="UP001501565">
    <property type="component" value="Unassembled WGS sequence"/>
</dbReference>
<dbReference type="Pfam" id="PF01026">
    <property type="entry name" value="TatD_DNase"/>
    <property type="match status" value="1"/>
</dbReference>
<evidence type="ECO:0000256" key="1">
    <source>
        <dbReference type="ARBA" id="ARBA00009275"/>
    </source>
</evidence>
<evidence type="ECO:0000256" key="2">
    <source>
        <dbReference type="ARBA" id="ARBA00022801"/>
    </source>
</evidence>
<dbReference type="InterPro" id="IPR032466">
    <property type="entry name" value="Metal_Hydrolase"/>
</dbReference>
<dbReference type="InterPro" id="IPR018228">
    <property type="entry name" value="DNase_TatD-rel_CS"/>
</dbReference>
<gene>
    <name evidence="3" type="ORF">GCM10022277_00070</name>
</gene>
<comment type="similarity">
    <text evidence="1">Belongs to the metallo-dependent hydrolases superfamily. TatD-type hydrolase family.</text>
</comment>
<protein>
    <submittedName>
        <fullName evidence="3">Metal-dependent hydrolase</fullName>
    </submittedName>
</protein>
<reference evidence="4" key="1">
    <citation type="journal article" date="2019" name="Int. J. Syst. Evol. Microbiol.">
        <title>The Global Catalogue of Microorganisms (GCM) 10K type strain sequencing project: providing services to taxonomists for standard genome sequencing and annotation.</title>
        <authorList>
            <consortium name="The Broad Institute Genomics Platform"/>
            <consortium name="The Broad Institute Genome Sequencing Center for Infectious Disease"/>
            <person name="Wu L."/>
            <person name="Ma J."/>
        </authorList>
    </citation>
    <scope>NUCLEOTIDE SEQUENCE [LARGE SCALE GENOMIC DNA]</scope>
    <source>
        <strain evidence="4">JCM 17551</strain>
    </source>
</reference>
<keyword evidence="2 3" id="KW-0378">Hydrolase</keyword>
<dbReference type="EMBL" id="BAABBN010000002">
    <property type="protein sequence ID" value="GAA3909317.1"/>
    <property type="molecule type" value="Genomic_DNA"/>
</dbReference>
<dbReference type="SUPFAM" id="SSF51556">
    <property type="entry name" value="Metallo-dependent hydrolases"/>
    <property type="match status" value="1"/>
</dbReference>